<dbReference type="EC" id="3.1.1.-" evidence="3"/>
<feature type="chain" id="PRO_5031591577" description="Carboxylic ester hydrolase" evidence="3">
    <location>
        <begin position="31"/>
        <end position="539"/>
    </location>
</feature>
<feature type="signal peptide" evidence="3">
    <location>
        <begin position="1"/>
        <end position="30"/>
    </location>
</feature>
<feature type="domain" description="Carboxylesterase type B" evidence="5">
    <location>
        <begin position="39"/>
        <end position="507"/>
    </location>
</feature>
<protein>
    <recommendedName>
        <fullName evidence="3">Carboxylic ester hydrolase</fullName>
        <ecNumber evidence="3">3.1.1.-</ecNumber>
    </recommendedName>
</protein>
<dbReference type="PANTHER" id="PTHR11559">
    <property type="entry name" value="CARBOXYLESTERASE"/>
    <property type="match status" value="1"/>
</dbReference>
<keyword evidence="2 3" id="KW-0378">Hydrolase</keyword>
<dbReference type="GO" id="GO:0016787">
    <property type="term" value="F:hydrolase activity"/>
    <property type="evidence" value="ECO:0007669"/>
    <property type="project" value="UniProtKB-KW"/>
</dbReference>
<dbReference type="PROSITE" id="PS51318">
    <property type="entry name" value="TAT"/>
    <property type="match status" value="1"/>
</dbReference>
<dbReference type="InterPro" id="IPR050309">
    <property type="entry name" value="Type-B_Carboxylest/Lipase"/>
</dbReference>
<evidence type="ECO:0000256" key="2">
    <source>
        <dbReference type="ARBA" id="ARBA00022801"/>
    </source>
</evidence>
<dbReference type="Pfam" id="PF00135">
    <property type="entry name" value="COesterase"/>
    <property type="match status" value="1"/>
</dbReference>
<comment type="similarity">
    <text evidence="1 3">Belongs to the type-B carboxylesterase/lipase family.</text>
</comment>
<keyword evidence="3" id="KW-0732">Signal</keyword>
<evidence type="ECO:0000313" key="7">
    <source>
        <dbReference type="Proteomes" id="UP000578112"/>
    </source>
</evidence>
<dbReference type="InterPro" id="IPR029058">
    <property type="entry name" value="AB_hydrolase_fold"/>
</dbReference>
<evidence type="ECO:0000256" key="1">
    <source>
        <dbReference type="ARBA" id="ARBA00005964"/>
    </source>
</evidence>
<dbReference type="InterPro" id="IPR019826">
    <property type="entry name" value="Carboxylesterase_B_AS"/>
</dbReference>
<feature type="region of interest" description="Disordered" evidence="4">
    <location>
        <begin position="503"/>
        <end position="539"/>
    </location>
</feature>
<sequence>MSSRRTGIRLVLPLTLLVAALAAFTPAAVAAPGLHSTRAPIAEVESGDLGGTRLGTADAFLGVPYAAPPLGQLRFAPPQPPPRWRGIRPADRQAPACLQFAPGGIRETQATSEDCLYLDVYRPHGITRTASLPVILWLHGGGYTQGTGVIYGGQTLAATTRSVVISINYRLGALGYLALAELDAEHRATGSGNWGLLDQIAALRWIQRNASGFGGDPRNVTIAGQSAGGSAVCTLLASPGAAKTFRHAAIQSAPCGLGERPLASAQQQGASFAGEAGCTVTATRPACLRALPAQRLIDAFQVAGGAGPVTGTPTLPTGSVAAIETGRWNRVPVLIGAMAHEGKLFLSLNPDITADDYRRWLTESFGDNAAAVAARYPLADYPAPFYAQAEAMGDGAFYCAAKQTADLLATKTRVFRYEFDDPNSPTLYGFQPPGIDMSSTHSAELAYLFDFTLGAGPVPPGSRRLATQMKRYWGSFAQDGDPNARTLPRWPTYDERDQRTLILRPGGPRVSTSTSEDHNCASGKRWDRRPWDSRPGRPR</sequence>
<comment type="caution">
    <text evidence="6">The sequence shown here is derived from an EMBL/GenBank/DDBJ whole genome shotgun (WGS) entry which is preliminary data.</text>
</comment>
<evidence type="ECO:0000313" key="6">
    <source>
        <dbReference type="EMBL" id="MBB4765096.1"/>
    </source>
</evidence>
<dbReference type="EMBL" id="JACHNH010000001">
    <property type="protein sequence ID" value="MBB4765096.1"/>
    <property type="molecule type" value="Genomic_DNA"/>
</dbReference>
<accession>A0A7W7MS92</accession>
<dbReference type="RefSeq" id="WP_184996209.1">
    <property type="nucleotide sequence ID" value="NZ_BOMK01000071.1"/>
</dbReference>
<name>A0A7W7MS92_9ACTN</name>
<dbReference type="InterPro" id="IPR002018">
    <property type="entry name" value="CarbesteraseB"/>
</dbReference>
<evidence type="ECO:0000256" key="3">
    <source>
        <dbReference type="RuleBase" id="RU361235"/>
    </source>
</evidence>
<reference evidence="6 7" key="1">
    <citation type="submission" date="2020-08" db="EMBL/GenBank/DDBJ databases">
        <title>Sequencing the genomes of 1000 actinobacteria strains.</title>
        <authorList>
            <person name="Klenk H.-P."/>
        </authorList>
    </citation>
    <scope>NUCLEOTIDE SEQUENCE [LARGE SCALE GENOMIC DNA]</scope>
    <source>
        <strain evidence="6 7">DSM 43149</strain>
    </source>
</reference>
<dbReference type="SUPFAM" id="SSF53474">
    <property type="entry name" value="alpha/beta-Hydrolases"/>
    <property type="match status" value="1"/>
</dbReference>
<dbReference type="AlphaFoldDB" id="A0A7W7MS92"/>
<dbReference type="InterPro" id="IPR019819">
    <property type="entry name" value="Carboxylesterase_B_CS"/>
</dbReference>
<proteinExistence type="inferred from homology"/>
<gene>
    <name evidence="6" type="ORF">BJ971_005652</name>
</gene>
<dbReference type="Proteomes" id="UP000578112">
    <property type="component" value="Unassembled WGS sequence"/>
</dbReference>
<keyword evidence="7" id="KW-1185">Reference proteome</keyword>
<dbReference type="Gene3D" id="3.40.50.1820">
    <property type="entry name" value="alpha/beta hydrolase"/>
    <property type="match status" value="1"/>
</dbReference>
<feature type="compositionally biased region" description="Basic and acidic residues" evidence="4">
    <location>
        <begin position="515"/>
        <end position="539"/>
    </location>
</feature>
<evidence type="ECO:0000256" key="4">
    <source>
        <dbReference type="SAM" id="MobiDB-lite"/>
    </source>
</evidence>
<dbReference type="PROSITE" id="PS00122">
    <property type="entry name" value="CARBOXYLESTERASE_B_1"/>
    <property type="match status" value="1"/>
</dbReference>
<dbReference type="InterPro" id="IPR006311">
    <property type="entry name" value="TAT_signal"/>
</dbReference>
<dbReference type="PROSITE" id="PS00941">
    <property type="entry name" value="CARBOXYLESTERASE_B_2"/>
    <property type="match status" value="1"/>
</dbReference>
<evidence type="ECO:0000259" key="5">
    <source>
        <dbReference type="Pfam" id="PF00135"/>
    </source>
</evidence>
<organism evidence="6 7">
    <name type="scientific">Actinoplanes digitatis</name>
    <dbReference type="NCBI Taxonomy" id="1868"/>
    <lineage>
        <taxon>Bacteria</taxon>
        <taxon>Bacillati</taxon>
        <taxon>Actinomycetota</taxon>
        <taxon>Actinomycetes</taxon>
        <taxon>Micromonosporales</taxon>
        <taxon>Micromonosporaceae</taxon>
        <taxon>Actinoplanes</taxon>
    </lineage>
</organism>